<proteinExistence type="predicted"/>
<feature type="domain" description="NYN" evidence="1">
    <location>
        <begin position="85"/>
        <end position="197"/>
    </location>
</feature>
<accession>A0A174A263</accession>
<protein>
    <recommendedName>
        <fullName evidence="1">NYN domain-containing protein</fullName>
    </recommendedName>
</protein>
<sequence length="304" mass="35137">MPNGLCEKGTQEAAAVYYEHILLYPYQMYIHWSPSDQGNILFNDKRFVSLLYRWHNDEFTEYNKVSDAGSYIKDSIYDFIDDSRKVVIVVDCENSDPYKLSATLRRLNSTYTEKITSIILFDDIHTASAWSSLEKFTSVSVEHILIERIKQNKSLVDIRLTARACQEYYENNVDSFIIVSSDSDYWGLISSLPKAQFLVMIEHNKCGPDMKAALANSGIFYCYLDDFYSGDSEELKTNALLQEMRDYMEKAVQLNAIDMLNDALRSTRIEMTSAERQQFYDKYIKTLQLSINDDGKVSLVIKVK</sequence>
<dbReference type="Proteomes" id="UP000095746">
    <property type="component" value="Unassembled WGS sequence"/>
</dbReference>
<dbReference type="Gene3D" id="3.40.50.1010">
    <property type="entry name" value="5'-nuclease"/>
    <property type="match status" value="1"/>
</dbReference>
<dbReference type="EMBL" id="CYZT01000019">
    <property type="protein sequence ID" value="CUN82594.1"/>
    <property type="molecule type" value="Genomic_DNA"/>
</dbReference>
<gene>
    <name evidence="2" type="ORF">ERS852411_00545</name>
</gene>
<organism evidence="2 3">
    <name type="scientific">Flavonifractor plautii</name>
    <name type="common">Fusobacterium plautii</name>
    <dbReference type="NCBI Taxonomy" id="292800"/>
    <lineage>
        <taxon>Bacteria</taxon>
        <taxon>Bacillati</taxon>
        <taxon>Bacillota</taxon>
        <taxon>Clostridia</taxon>
        <taxon>Eubacteriales</taxon>
        <taxon>Oscillospiraceae</taxon>
        <taxon>Flavonifractor</taxon>
    </lineage>
</organism>
<reference evidence="2 3" key="1">
    <citation type="submission" date="2015-09" db="EMBL/GenBank/DDBJ databases">
        <authorList>
            <consortium name="Pathogen Informatics"/>
        </authorList>
    </citation>
    <scope>NUCLEOTIDE SEQUENCE [LARGE SCALE GENOMIC DNA]</scope>
    <source>
        <strain evidence="2 3">2789STDY5608854</strain>
    </source>
</reference>
<evidence type="ECO:0000313" key="2">
    <source>
        <dbReference type="EMBL" id="CUN82594.1"/>
    </source>
</evidence>
<evidence type="ECO:0000259" key="1">
    <source>
        <dbReference type="Pfam" id="PF01936"/>
    </source>
</evidence>
<evidence type="ECO:0000313" key="3">
    <source>
        <dbReference type="Proteomes" id="UP000095746"/>
    </source>
</evidence>
<name>A0A174A263_FLAPL</name>
<dbReference type="Pfam" id="PF01936">
    <property type="entry name" value="NYN"/>
    <property type="match status" value="1"/>
</dbReference>
<dbReference type="AlphaFoldDB" id="A0A174A263"/>
<dbReference type="InterPro" id="IPR021139">
    <property type="entry name" value="NYN"/>
</dbReference>
<dbReference type="GO" id="GO:0004540">
    <property type="term" value="F:RNA nuclease activity"/>
    <property type="evidence" value="ECO:0007669"/>
    <property type="project" value="InterPro"/>
</dbReference>